<sequence length="467" mass="53018">MWRFTKMHQKATATLLDLAARSLLSNEPAAIRALEELPRDLFVPLFIAAFLGGHKKILTAMVRVWPFRCLHVGTLSVRESYYEIVEAVIDGLCLPLMCSVSSSPYRGPKLRILDLRQDLDCETTCLETGITFPFCFQCCIYSRHSILKLEEARHSVRCLGIVNSESELQSAQEPMELLVDLSLSDTLRAKQFLSFLRSKVEQSFGSLHLCCRDLQIDKMSAHRSILQFLDLGYLSEVTTLLARTIHLDSLSLYNIAFKSCQRKNFRTFLNRLGRLDNLQKLILSFFHLTDQLHKLLRVLPPQLDTLCLPLCGLSDRDVTVLSQSSQATHLRLLNLSDNQIFSEDYEPFQTLLEKVSGTLQHLEMSNCLITDSALSAVLPALSQCSHLRVLSFAFNPITMPVLTSLLQHLASSMELKHVVYPVPVHCYEQWNFRGSLDPRKLAKVQAQVKAMLQAVQRDDMTWTTCAE</sequence>
<protein>
    <recommendedName>
        <fullName evidence="2">Leucine-rich repeat-containing protein 14</fullName>
    </recommendedName>
</protein>
<name>A0A9L0IEY7_EQUAS</name>
<keyword evidence="6" id="KW-1185">Reference proteome</keyword>
<reference evidence="5 6" key="1">
    <citation type="journal article" date="2020" name="Nat. Commun.">
        <title>Donkey genomes provide new insights into domestication and selection for coat color.</title>
        <authorList>
            <person name="Wang"/>
            <person name="C."/>
            <person name="Li"/>
            <person name="H."/>
            <person name="Guo"/>
            <person name="Y."/>
            <person name="Huang"/>
            <person name="J."/>
            <person name="Sun"/>
            <person name="Y."/>
            <person name="Min"/>
            <person name="J."/>
            <person name="Wang"/>
            <person name="J."/>
            <person name="Fang"/>
            <person name="X."/>
            <person name="Zhao"/>
            <person name="Z."/>
            <person name="Wang"/>
            <person name="S."/>
            <person name="Zhang"/>
            <person name="Y."/>
            <person name="Liu"/>
            <person name="Q."/>
            <person name="Jiang"/>
            <person name="Q."/>
            <person name="Wang"/>
            <person name="X."/>
            <person name="Guo"/>
            <person name="Y."/>
            <person name="Yang"/>
            <person name="C."/>
            <person name="Wang"/>
            <person name="Y."/>
            <person name="Tian"/>
            <person name="F."/>
            <person name="Zhuang"/>
            <person name="G."/>
            <person name="Fan"/>
            <person name="Y."/>
            <person name="Gao"/>
            <person name="Q."/>
            <person name="Li"/>
            <person name="Y."/>
            <person name="Ju"/>
            <person name="Z."/>
            <person name="Li"/>
            <person name="J."/>
            <person name="Li"/>
            <person name="R."/>
            <person name="Hou"/>
            <person name="M."/>
            <person name="Yang"/>
            <person name="G."/>
            <person name="Liu"/>
            <person name="G."/>
            <person name="Liu"/>
            <person name="W."/>
            <person name="Guo"/>
            <person name="J."/>
            <person name="Pan"/>
            <person name="S."/>
            <person name="Fan"/>
            <person name="G."/>
            <person name="Zhang"/>
            <person name="W."/>
            <person name="Zhang"/>
            <person name="R."/>
            <person name="Yu"/>
            <person name="J."/>
            <person name="Zhang"/>
            <person name="X."/>
            <person name="Yin"/>
            <person name="Q."/>
            <person name="Ji"/>
            <person name="C."/>
            <person name="Jin"/>
            <person name="Y."/>
            <person name="Yue"/>
            <person name="G."/>
            <person name="Liu"/>
            <person name="M."/>
            <person name="Xu"/>
            <person name="J."/>
            <person name="Liu"/>
            <person name="S."/>
            <person name="Jordana"/>
            <person name="J."/>
            <person name="Noce"/>
            <person name="A."/>
            <person name="Amills"/>
            <person name="M."/>
            <person name="Wu"/>
            <person name="D.D."/>
            <person name="Li"/>
            <person name="S."/>
            <person name="Zhou"/>
            <person name="X. and Zhong"/>
            <person name="J."/>
        </authorList>
    </citation>
    <scope>NUCLEOTIDE SEQUENCE [LARGE SCALE GENOMIC DNA]</scope>
</reference>
<organism evidence="5 6">
    <name type="scientific">Equus asinus</name>
    <name type="common">Donkey</name>
    <name type="synonym">Equus africanus asinus</name>
    <dbReference type="NCBI Taxonomy" id="9793"/>
    <lineage>
        <taxon>Eukaryota</taxon>
        <taxon>Metazoa</taxon>
        <taxon>Chordata</taxon>
        <taxon>Craniata</taxon>
        <taxon>Vertebrata</taxon>
        <taxon>Euteleostomi</taxon>
        <taxon>Mammalia</taxon>
        <taxon>Eutheria</taxon>
        <taxon>Laurasiatheria</taxon>
        <taxon>Perissodactyla</taxon>
        <taxon>Equidae</taxon>
        <taxon>Equus</taxon>
    </lineage>
</organism>
<dbReference type="SUPFAM" id="SSF52047">
    <property type="entry name" value="RNI-like"/>
    <property type="match status" value="1"/>
</dbReference>
<dbReference type="Proteomes" id="UP000694387">
    <property type="component" value="Chromosome X"/>
</dbReference>
<evidence type="ECO:0000256" key="4">
    <source>
        <dbReference type="ARBA" id="ARBA00022737"/>
    </source>
</evidence>
<dbReference type="GO" id="GO:0005737">
    <property type="term" value="C:cytoplasm"/>
    <property type="evidence" value="ECO:0007669"/>
    <property type="project" value="TreeGrafter"/>
</dbReference>
<proteinExistence type="inferred from homology"/>
<keyword evidence="3" id="KW-0433">Leucine-rich repeat</keyword>
<comment type="similarity">
    <text evidence="1">Belongs to the PRAME family. LRRC14 subfamily.</text>
</comment>
<accession>A0A9L0IEY7</accession>
<dbReference type="Gene3D" id="3.80.10.10">
    <property type="entry name" value="Ribonuclease Inhibitor"/>
    <property type="match status" value="1"/>
</dbReference>
<dbReference type="Ensembl" id="ENSEAST00005048092.1">
    <property type="protein sequence ID" value="ENSEASP00005039448.1"/>
    <property type="gene ID" value="ENSEASG00005030316.1"/>
</dbReference>
<dbReference type="PANTHER" id="PTHR14224:SF1">
    <property type="entry name" value="PRAME LIKE, X-LINKED 1"/>
    <property type="match status" value="1"/>
</dbReference>
<dbReference type="InterPro" id="IPR032675">
    <property type="entry name" value="LRR_dom_sf"/>
</dbReference>
<dbReference type="PANTHER" id="PTHR14224">
    <property type="entry name" value="SIMILAR TO PREFERENTIALLY EXPRESSED ANTIGEN IN MELANOMA-LIKE 3"/>
    <property type="match status" value="1"/>
</dbReference>
<evidence type="ECO:0000256" key="2">
    <source>
        <dbReference type="ARBA" id="ARBA00014228"/>
    </source>
</evidence>
<dbReference type="GeneTree" id="ENSGT01030000234531"/>
<gene>
    <name evidence="5" type="primary">LOC106823090</name>
</gene>
<reference evidence="5" key="3">
    <citation type="submission" date="2025-09" db="UniProtKB">
        <authorList>
            <consortium name="Ensembl"/>
        </authorList>
    </citation>
    <scope>IDENTIFICATION</scope>
</reference>
<dbReference type="AlphaFoldDB" id="A0A9L0IEY7"/>
<keyword evidence="4" id="KW-0677">Repeat</keyword>
<dbReference type="Pfam" id="PF13516">
    <property type="entry name" value="LRR_6"/>
    <property type="match status" value="1"/>
</dbReference>
<evidence type="ECO:0000256" key="3">
    <source>
        <dbReference type="ARBA" id="ARBA00022614"/>
    </source>
</evidence>
<evidence type="ECO:0000313" key="5">
    <source>
        <dbReference type="Ensembl" id="ENSEASP00005039448.1"/>
    </source>
</evidence>
<evidence type="ECO:0000256" key="1">
    <source>
        <dbReference type="ARBA" id="ARBA00009552"/>
    </source>
</evidence>
<dbReference type="InterPro" id="IPR050694">
    <property type="entry name" value="LRRC14/PRAME"/>
</dbReference>
<evidence type="ECO:0000313" key="6">
    <source>
        <dbReference type="Proteomes" id="UP000694387"/>
    </source>
</evidence>
<reference evidence="5" key="2">
    <citation type="submission" date="2025-08" db="UniProtKB">
        <authorList>
            <consortium name="Ensembl"/>
        </authorList>
    </citation>
    <scope>IDENTIFICATION</scope>
</reference>
<dbReference type="InterPro" id="IPR001611">
    <property type="entry name" value="Leu-rich_rpt"/>
</dbReference>